<organism evidence="1">
    <name type="scientific">Enterococcus faecium</name>
    <name type="common">Streptococcus faecium</name>
    <dbReference type="NCBI Taxonomy" id="1352"/>
    <lineage>
        <taxon>Bacteria</taxon>
        <taxon>Bacillati</taxon>
        <taxon>Bacillota</taxon>
        <taxon>Bacilli</taxon>
        <taxon>Lactobacillales</taxon>
        <taxon>Enterococcaceae</taxon>
        <taxon>Enterococcus</taxon>
    </lineage>
</organism>
<dbReference type="EMBL" id="JAAHCB010000325">
    <property type="protein sequence ID" value="NEU46686.1"/>
    <property type="molecule type" value="Genomic_DNA"/>
</dbReference>
<dbReference type="AlphaFoldDB" id="A0A6B3QF54"/>
<proteinExistence type="predicted"/>
<feature type="non-terminal residue" evidence="1">
    <location>
        <position position="1"/>
    </location>
</feature>
<gene>
    <name evidence="1" type="ORF">G3385_13230</name>
</gene>
<comment type="caution">
    <text evidence="1">The sequence shown here is derived from an EMBL/GenBank/DDBJ whole genome shotgun (WGS) entry which is preliminary data.</text>
</comment>
<evidence type="ECO:0000313" key="1">
    <source>
        <dbReference type="EMBL" id="NEU46686.1"/>
    </source>
</evidence>
<sequence length="164" mass="19221">TQEFKDSNKIWGKTIVLMDEDAIDKLSRKKVIGTIEYELTLPAGTHKEITGLSEDEYILLQNQKHIKTCVKLVTDSRKNSVFDSYEKAKEFFSKFKSKNINLKVKAKEDEDDIMQEFKLLNDNFTKKAKFNYDTSKTANDLQEEIESQMWIQFKKNESDILSYI</sequence>
<reference evidence="1" key="1">
    <citation type="submission" date="2020-02" db="EMBL/GenBank/DDBJ databases">
        <title>Draft Genome Sequences of Enterococcus faecium isolates derived from selected traditional Montenegrin brine cheese.</title>
        <authorList>
            <person name="Ruppitsch W."/>
            <person name="Nisic A."/>
            <person name="Allerberger F."/>
            <person name="Martinovic A."/>
        </authorList>
    </citation>
    <scope>NUCLEOTIDE SEQUENCE</scope>
    <source>
        <strain evidence="1">INF29</strain>
    </source>
</reference>
<accession>A0A6B3QF54</accession>
<protein>
    <submittedName>
        <fullName evidence="1">Uncharacterized protein</fullName>
    </submittedName>
</protein>
<name>A0A6B3QF54_ENTFC</name>